<dbReference type="EMBL" id="CAJPWZ010002555">
    <property type="protein sequence ID" value="CAG2240298.1"/>
    <property type="molecule type" value="Genomic_DNA"/>
</dbReference>
<dbReference type="PANTHER" id="PTHR24020">
    <property type="entry name" value="COLLAGEN ALPHA"/>
    <property type="match status" value="1"/>
</dbReference>
<evidence type="ECO:0000259" key="3">
    <source>
        <dbReference type="PROSITE" id="PS50234"/>
    </source>
</evidence>
<evidence type="ECO:0000313" key="4">
    <source>
        <dbReference type="EMBL" id="CAG2240298.1"/>
    </source>
</evidence>
<keyword evidence="1" id="KW-0472">Membrane</keyword>
<dbReference type="SUPFAM" id="SSF53300">
    <property type="entry name" value="vWA-like"/>
    <property type="match status" value="1"/>
</dbReference>
<sequence>MRLIWNCYLIAILSVGPSIQYPKADCLIDVVFLFDESSAVPDAMFNKTLRTVDATLNILDVKEMGVNVGVSCYADTVRQIFQMDYFYSKTTIKSKINGMKRQTNVGLANIQNALNRTCRVMFSSRAGGRAKAVNYLVVISPMTSVKDAELDAVVAYCKSRSVRIISITEGSSSVISNTIAYDSTYQFELKDENTVAKSLSTLIRDNAGCKEVIDRLAKWLETIIFGSIALITFIMCLLCFLQNRYVNRMKAAQEKYNVPEKKT</sequence>
<keyword evidence="1" id="KW-1133">Transmembrane helix</keyword>
<reference evidence="4" key="1">
    <citation type="submission" date="2021-03" db="EMBL/GenBank/DDBJ databases">
        <authorList>
            <person name="Bekaert M."/>
        </authorList>
    </citation>
    <scope>NUCLEOTIDE SEQUENCE</scope>
</reference>
<dbReference type="Gene3D" id="3.40.50.410">
    <property type="entry name" value="von Willebrand factor, type A domain"/>
    <property type="match status" value="1"/>
</dbReference>
<gene>
    <name evidence="4" type="ORF">MEDL_52633</name>
</gene>
<organism evidence="4 5">
    <name type="scientific">Mytilus edulis</name>
    <name type="common">Blue mussel</name>
    <dbReference type="NCBI Taxonomy" id="6550"/>
    <lineage>
        <taxon>Eukaryota</taxon>
        <taxon>Metazoa</taxon>
        <taxon>Spiralia</taxon>
        <taxon>Lophotrochozoa</taxon>
        <taxon>Mollusca</taxon>
        <taxon>Bivalvia</taxon>
        <taxon>Autobranchia</taxon>
        <taxon>Pteriomorphia</taxon>
        <taxon>Mytilida</taxon>
        <taxon>Mytiloidea</taxon>
        <taxon>Mytilidae</taxon>
        <taxon>Mytilinae</taxon>
        <taxon>Mytilus</taxon>
    </lineage>
</organism>
<proteinExistence type="predicted"/>
<dbReference type="PROSITE" id="PS50234">
    <property type="entry name" value="VWFA"/>
    <property type="match status" value="1"/>
</dbReference>
<keyword evidence="1" id="KW-0812">Transmembrane</keyword>
<evidence type="ECO:0000313" key="5">
    <source>
        <dbReference type="Proteomes" id="UP000683360"/>
    </source>
</evidence>
<evidence type="ECO:0000256" key="2">
    <source>
        <dbReference type="SAM" id="SignalP"/>
    </source>
</evidence>
<keyword evidence="5" id="KW-1185">Reference proteome</keyword>
<keyword evidence="2" id="KW-0732">Signal</keyword>
<dbReference type="Pfam" id="PF00092">
    <property type="entry name" value="VWA"/>
    <property type="match status" value="1"/>
</dbReference>
<feature type="transmembrane region" description="Helical" evidence="1">
    <location>
        <begin position="219"/>
        <end position="241"/>
    </location>
</feature>
<protein>
    <submittedName>
        <fullName evidence="4">COL6A</fullName>
    </submittedName>
</protein>
<dbReference type="SMART" id="SM00327">
    <property type="entry name" value="VWA"/>
    <property type="match status" value="1"/>
</dbReference>
<evidence type="ECO:0000256" key="1">
    <source>
        <dbReference type="SAM" id="Phobius"/>
    </source>
</evidence>
<dbReference type="InterPro" id="IPR050525">
    <property type="entry name" value="ECM_Assembly_Org"/>
</dbReference>
<dbReference type="OrthoDB" id="6054418at2759"/>
<dbReference type="InterPro" id="IPR002035">
    <property type="entry name" value="VWF_A"/>
</dbReference>
<feature type="signal peptide" evidence="2">
    <location>
        <begin position="1"/>
        <end position="18"/>
    </location>
</feature>
<dbReference type="AlphaFoldDB" id="A0A8S3U234"/>
<dbReference type="InterPro" id="IPR036465">
    <property type="entry name" value="vWFA_dom_sf"/>
</dbReference>
<name>A0A8S3U234_MYTED</name>
<comment type="caution">
    <text evidence="4">The sequence shown here is derived from an EMBL/GenBank/DDBJ whole genome shotgun (WGS) entry which is preliminary data.</text>
</comment>
<feature type="chain" id="PRO_5035793863" evidence="2">
    <location>
        <begin position="19"/>
        <end position="263"/>
    </location>
</feature>
<dbReference type="Proteomes" id="UP000683360">
    <property type="component" value="Unassembled WGS sequence"/>
</dbReference>
<feature type="domain" description="VWFA" evidence="3">
    <location>
        <begin position="29"/>
        <end position="202"/>
    </location>
</feature>
<accession>A0A8S3U234</accession>